<dbReference type="Proteomes" id="UP000053989">
    <property type="component" value="Unassembled WGS sequence"/>
</dbReference>
<organism evidence="2 3">
    <name type="scientific">Scleroderma citrinum Foug A</name>
    <dbReference type="NCBI Taxonomy" id="1036808"/>
    <lineage>
        <taxon>Eukaryota</taxon>
        <taxon>Fungi</taxon>
        <taxon>Dikarya</taxon>
        <taxon>Basidiomycota</taxon>
        <taxon>Agaricomycotina</taxon>
        <taxon>Agaricomycetes</taxon>
        <taxon>Agaricomycetidae</taxon>
        <taxon>Boletales</taxon>
        <taxon>Sclerodermatineae</taxon>
        <taxon>Sclerodermataceae</taxon>
        <taxon>Scleroderma</taxon>
    </lineage>
</organism>
<gene>
    <name evidence="2" type="ORF">SCLCIDRAFT_32754</name>
</gene>
<protein>
    <submittedName>
        <fullName evidence="2">Uncharacterized protein</fullName>
    </submittedName>
</protein>
<evidence type="ECO:0000313" key="2">
    <source>
        <dbReference type="EMBL" id="KIM52278.1"/>
    </source>
</evidence>
<sequence>MTMTTYQPTALLSGRVYVITARLTSSRIKSRSLTALPGLTPKHLVGLPNLQESAIPATQHSGLNARPNPDPLTPEERSVENWS</sequence>
<reference evidence="3" key="2">
    <citation type="submission" date="2015-01" db="EMBL/GenBank/DDBJ databases">
        <title>Evolutionary Origins and Diversification of the Mycorrhizal Mutualists.</title>
        <authorList>
            <consortium name="DOE Joint Genome Institute"/>
            <consortium name="Mycorrhizal Genomics Consortium"/>
            <person name="Kohler A."/>
            <person name="Kuo A."/>
            <person name="Nagy L.G."/>
            <person name="Floudas D."/>
            <person name="Copeland A."/>
            <person name="Barry K.W."/>
            <person name="Cichocki N."/>
            <person name="Veneault-Fourrey C."/>
            <person name="LaButti K."/>
            <person name="Lindquist E.A."/>
            <person name="Lipzen A."/>
            <person name="Lundell T."/>
            <person name="Morin E."/>
            <person name="Murat C."/>
            <person name="Riley R."/>
            <person name="Ohm R."/>
            <person name="Sun H."/>
            <person name="Tunlid A."/>
            <person name="Henrissat B."/>
            <person name="Grigoriev I.V."/>
            <person name="Hibbett D.S."/>
            <person name="Martin F."/>
        </authorList>
    </citation>
    <scope>NUCLEOTIDE SEQUENCE [LARGE SCALE GENOMIC DNA]</scope>
    <source>
        <strain evidence="3">Foug A</strain>
    </source>
</reference>
<evidence type="ECO:0000256" key="1">
    <source>
        <dbReference type="SAM" id="MobiDB-lite"/>
    </source>
</evidence>
<dbReference type="AlphaFoldDB" id="A0A0C2YRC4"/>
<proteinExistence type="predicted"/>
<dbReference type="HOGENOM" id="CLU_2543932_0_0_1"/>
<dbReference type="InParanoid" id="A0A0C2YRC4"/>
<evidence type="ECO:0000313" key="3">
    <source>
        <dbReference type="Proteomes" id="UP000053989"/>
    </source>
</evidence>
<accession>A0A0C2YRC4</accession>
<feature type="compositionally biased region" description="Polar residues" evidence="1">
    <location>
        <begin position="50"/>
        <end position="62"/>
    </location>
</feature>
<name>A0A0C2YRC4_9AGAM</name>
<dbReference type="EMBL" id="KN822216">
    <property type="protein sequence ID" value="KIM52278.1"/>
    <property type="molecule type" value="Genomic_DNA"/>
</dbReference>
<feature type="region of interest" description="Disordered" evidence="1">
    <location>
        <begin position="50"/>
        <end position="83"/>
    </location>
</feature>
<reference evidence="2 3" key="1">
    <citation type="submission" date="2014-04" db="EMBL/GenBank/DDBJ databases">
        <authorList>
            <consortium name="DOE Joint Genome Institute"/>
            <person name="Kuo A."/>
            <person name="Kohler A."/>
            <person name="Nagy L.G."/>
            <person name="Floudas D."/>
            <person name="Copeland A."/>
            <person name="Barry K.W."/>
            <person name="Cichocki N."/>
            <person name="Veneault-Fourrey C."/>
            <person name="LaButti K."/>
            <person name="Lindquist E.A."/>
            <person name="Lipzen A."/>
            <person name="Lundell T."/>
            <person name="Morin E."/>
            <person name="Murat C."/>
            <person name="Sun H."/>
            <person name="Tunlid A."/>
            <person name="Henrissat B."/>
            <person name="Grigoriev I.V."/>
            <person name="Hibbett D.S."/>
            <person name="Martin F."/>
            <person name="Nordberg H.P."/>
            <person name="Cantor M.N."/>
            <person name="Hua S.X."/>
        </authorList>
    </citation>
    <scope>NUCLEOTIDE SEQUENCE [LARGE SCALE GENOMIC DNA]</scope>
    <source>
        <strain evidence="2 3">Foug A</strain>
    </source>
</reference>
<keyword evidence="3" id="KW-1185">Reference proteome</keyword>
<feature type="compositionally biased region" description="Basic and acidic residues" evidence="1">
    <location>
        <begin position="74"/>
        <end position="83"/>
    </location>
</feature>